<dbReference type="Pfam" id="PF25973">
    <property type="entry name" value="BSH_CzcB"/>
    <property type="match status" value="1"/>
</dbReference>
<comment type="caution">
    <text evidence="5">The sequence shown here is derived from an EMBL/GenBank/DDBJ whole genome shotgun (WGS) entry which is preliminary data.</text>
</comment>
<dbReference type="Gene3D" id="2.40.30.170">
    <property type="match status" value="1"/>
</dbReference>
<organism evidence="5 6">
    <name type="scientific">Dyadobacter fermentans</name>
    <dbReference type="NCBI Taxonomy" id="94254"/>
    <lineage>
        <taxon>Bacteria</taxon>
        <taxon>Pseudomonadati</taxon>
        <taxon>Bacteroidota</taxon>
        <taxon>Cytophagia</taxon>
        <taxon>Cytophagales</taxon>
        <taxon>Spirosomataceae</taxon>
        <taxon>Dyadobacter</taxon>
    </lineage>
</organism>
<evidence type="ECO:0000259" key="4">
    <source>
        <dbReference type="Pfam" id="PF25989"/>
    </source>
</evidence>
<dbReference type="Gene3D" id="1.10.287.470">
    <property type="entry name" value="Helix hairpin bin"/>
    <property type="match status" value="1"/>
</dbReference>
<feature type="domain" description="CusB-like beta-barrel" evidence="2">
    <location>
        <begin position="219"/>
        <end position="290"/>
    </location>
</feature>
<feature type="domain" description="CzcB-like barrel-sandwich hybrid" evidence="3">
    <location>
        <begin position="69"/>
        <end position="201"/>
    </location>
</feature>
<dbReference type="Pfam" id="PF25954">
    <property type="entry name" value="Beta-barrel_RND_2"/>
    <property type="match status" value="1"/>
</dbReference>
<dbReference type="InterPro" id="IPR058637">
    <property type="entry name" value="YknX-like_C"/>
</dbReference>
<dbReference type="RefSeq" id="WP_309993312.1">
    <property type="nucleotide sequence ID" value="NZ_JAVDTI010000011.1"/>
</dbReference>
<keyword evidence="6" id="KW-1185">Reference proteome</keyword>
<accession>A0ABU1R8T6</accession>
<dbReference type="InterPro" id="IPR058647">
    <property type="entry name" value="BSH_CzcB-like"/>
</dbReference>
<protein>
    <submittedName>
        <fullName evidence="5">RND family efflux transporter MFP subunit</fullName>
    </submittedName>
</protein>
<sequence>MRTRIVIFCSALVIAVAINGCSTRGAEEDSKSIEKQDEQVVFPAVKVTRANPGENLQIPGELMSYYETDIYPKVNSYIRKMNVDIGDKVHNGQVLAELEAPELTAQLAEAYAKVRSFEAQMIASKAVYRRLLVAANTKGAVSPNDMDVARSKVVADSLSLLGANAVYQAHQEMISYLRIKAPFDGIITDRKLAPGAFVGPADKSATPMYRIKQESMLRLQVAIPERYTDAIREKQPISFSVVSLPGQMFKGKINRVTHNIDRQTRSELVEIQVINLGQRLAPGMYAQVVLPVGRSGSSLVVPSSAVSTTMEKCFVIRIDNGKANWIDVKKGMESGGKTEIFGPVKDGDTVLKTANDEIPQGQPVKVTYSDF</sequence>
<evidence type="ECO:0000313" key="6">
    <source>
        <dbReference type="Proteomes" id="UP001264980"/>
    </source>
</evidence>
<proteinExistence type="inferred from homology"/>
<dbReference type="EMBL" id="JAVDTI010000011">
    <property type="protein sequence ID" value="MDR6809612.1"/>
    <property type="molecule type" value="Genomic_DNA"/>
</dbReference>
<gene>
    <name evidence="5" type="ORF">J2W84_006688</name>
</gene>
<name>A0ABU1R8T6_9BACT</name>
<evidence type="ECO:0000259" key="3">
    <source>
        <dbReference type="Pfam" id="PF25973"/>
    </source>
</evidence>
<evidence type="ECO:0000259" key="2">
    <source>
        <dbReference type="Pfam" id="PF25954"/>
    </source>
</evidence>
<dbReference type="InterPro" id="IPR006143">
    <property type="entry name" value="RND_pump_MFP"/>
</dbReference>
<evidence type="ECO:0000313" key="5">
    <source>
        <dbReference type="EMBL" id="MDR6809612.1"/>
    </source>
</evidence>
<dbReference type="PANTHER" id="PTHR30469:SF37">
    <property type="entry name" value="RAGD PROTEIN"/>
    <property type="match status" value="1"/>
</dbReference>
<evidence type="ECO:0000256" key="1">
    <source>
        <dbReference type="ARBA" id="ARBA00009477"/>
    </source>
</evidence>
<dbReference type="PANTHER" id="PTHR30469">
    <property type="entry name" value="MULTIDRUG RESISTANCE PROTEIN MDTA"/>
    <property type="match status" value="1"/>
</dbReference>
<feature type="domain" description="YknX-like C-terminal permuted SH3-like" evidence="4">
    <location>
        <begin position="299"/>
        <end position="366"/>
    </location>
</feature>
<dbReference type="Gene3D" id="2.40.420.20">
    <property type="match status" value="1"/>
</dbReference>
<dbReference type="InterPro" id="IPR058792">
    <property type="entry name" value="Beta-barrel_RND_2"/>
</dbReference>
<comment type="similarity">
    <text evidence="1">Belongs to the membrane fusion protein (MFP) (TC 8.A.1) family.</text>
</comment>
<dbReference type="SUPFAM" id="SSF111369">
    <property type="entry name" value="HlyD-like secretion proteins"/>
    <property type="match status" value="1"/>
</dbReference>
<reference evidence="5 6" key="1">
    <citation type="submission" date="2023-07" db="EMBL/GenBank/DDBJ databases">
        <title>Sorghum-associated microbial communities from plants grown in Nebraska, USA.</title>
        <authorList>
            <person name="Schachtman D."/>
        </authorList>
    </citation>
    <scope>NUCLEOTIDE SEQUENCE [LARGE SCALE GENOMIC DNA]</scope>
    <source>
        <strain evidence="5 6">BE57</strain>
    </source>
</reference>
<dbReference type="Gene3D" id="2.40.50.100">
    <property type="match status" value="1"/>
</dbReference>
<dbReference type="Pfam" id="PF25989">
    <property type="entry name" value="YknX_C"/>
    <property type="match status" value="1"/>
</dbReference>
<dbReference type="NCBIfam" id="TIGR01730">
    <property type="entry name" value="RND_mfp"/>
    <property type="match status" value="1"/>
</dbReference>
<dbReference type="Proteomes" id="UP001264980">
    <property type="component" value="Unassembled WGS sequence"/>
</dbReference>